<evidence type="ECO:0000313" key="3">
    <source>
        <dbReference type="Proteomes" id="UP000241771"/>
    </source>
</evidence>
<keyword evidence="3" id="KW-1185">Reference proteome</keyword>
<dbReference type="InterPro" id="IPR045584">
    <property type="entry name" value="Pilin-like"/>
</dbReference>
<evidence type="ECO:0000256" key="1">
    <source>
        <dbReference type="SAM" id="Phobius"/>
    </source>
</evidence>
<dbReference type="Pfam" id="PF07963">
    <property type="entry name" value="N_methyl"/>
    <property type="match status" value="1"/>
</dbReference>
<name>A0A2T3NNZ8_9GAMM</name>
<dbReference type="OrthoDB" id="5904289at2"/>
<dbReference type="InterPro" id="IPR012902">
    <property type="entry name" value="N_methyl_site"/>
</dbReference>
<dbReference type="Gene3D" id="3.30.700.10">
    <property type="entry name" value="Glycoprotein, Type 4 Pilin"/>
    <property type="match status" value="1"/>
</dbReference>
<sequence>MKKTAGFTLIELVVVIVILGIVAVTAAPRFLNLDDDAHESVLRGTKSAFESSLAMIYGKHKLQGEPSTLEINGHTLQFQHRNNRYDYPFAKNKRECVNIWNTLIDSIEAVRRNAETNELLTKYQRRTRTCTFSYYGEKGEIVYTSGVGKVEFKLNESHS</sequence>
<dbReference type="Proteomes" id="UP000241771">
    <property type="component" value="Unassembled WGS sequence"/>
</dbReference>
<evidence type="ECO:0000313" key="2">
    <source>
        <dbReference type="EMBL" id="PSW17650.1"/>
    </source>
</evidence>
<keyword evidence="1" id="KW-1133">Transmembrane helix</keyword>
<dbReference type="RefSeq" id="WP_036826020.1">
    <property type="nucleotide sequence ID" value="NZ_JGVO01000703.1"/>
</dbReference>
<dbReference type="AlphaFoldDB" id="A0A2T3NNZ8"/>
<dbReference type="SUPFAM" id="SSF54523">
    <property type="entry name" value="Pili subunits"/>
    <property type="match status" value="1"/>
</dbReference>
<reference evidence="2 3" key="1">
    <citation type="submission" date="2018-01" db="EMBL/GenBank/DDBJ databases">
        <title>Whole genome sequencing of Histamine producing bacteria.</title>
        <authorList>
            <person name="Butler K."/>
        </authorList>
    </citation>
    <scope>NUCLEOTIDE SEQUENCE [LARGE SCALE GENOMIC DNA]</scope>
    <source>
        <strain evidence="2 3">DSM 100436</strain>
    </source>
</reference>
<feature type="transmembrane region" description="Helical" evidence="1">
    <location>
        <begin position="12"/>
        <end position="31"/>
    </location>
</feature>
<protein>
    <submittedName>
        <fullName evidence="2">Prepilin-type cleavage/methylation domain-containing protein</fullName>
    </submittedName>
</protein>
<keyword evidence="1" id="KW-0472">Membrane</keyword>
<comment type="caution">
    <text evidence="2">The sequence shown here is derived from an EMBL/GenBank/DDBJ whole genome shotgun (WGS) entry which is preliminary data.</text>
</comment>
<accession>A0A2T3NNZ8</accession>
<dbReference type="PROSITE" id="PS00409">
    <property type="entry name" value="PROKAR_NTER_METHYL"/>
    <property type="match status" value="1"/>
</dbReference>
<organism evidence="2 3">
    <name type="scientific">Photobacterium sanctipauli</name>
    <dbReference type="NCBI Taxonomy" id="1342794"/>
    <lineage>
        <taxon>Bacteria</taxon>
        <taxon>Pseudomonadati</taxon>
        <taxon>Pseudomonadota</taxon>
        <taxon>Gammaproteobacteria</taxon>
        <taxon>Vibrionales</taxon>
        <taxon>Vibrionaceae</taxon>
        <taxon>Photobacterium</taxon>
    </lineage>
</organism>
<proteinExistence type="predicted"/>
<keyword evidence="1" id="KW-0812">Transmembrane</keyword>
<dbReference type="NCBIfam" id="TIGR02532">
    <property type="entry name" value="IV_pilin_GFxxxE"/>
    <property type="match status" value="1"/>
</dbReference>
<dbReference type="EMBL" id="PYMA01000014">
    <property type="protein sequence ID" value="PSW17650.1"/>
    <property type="molecule type" value="Genomic_DNA"/>
</dbReference>
<gene>
    <name evidence="2" type="ORF">C9I98_19230</name>
</gene>